<protein>
    <recommendedName>
        <fullName evidence="5">Ppx/GppA phosphatase domain-containing protein</fullName>
    </recommendedName>
</protein>
<accession>R0K1L9</accession>
<dbReference type="Gene3D" id="3.30.420.40">
    <property type="match status" value="1"/>
</dbReference>
<keyword evidence="4" id="KW-1185">Reference proteome</keyword>
<evidence type="ECO:0000313" key="3">
    <source>
        <dbReference type="EMBL" id="EOA83549.1"/>
    </source>
</evidence>
<feature type="domain" description="RTG2 C-terminal" evidence="2">
    <location>
        <begin position="348"/>
        <end position="559"/>
    </location>
</feature>
<organism evidence="3 4">
    <name type="scientific">Exserohilum turcicum (strain 28A)</name>
    <name type="common">Northern leaf blight fungus</name>
    <name type="synonym">Setosphaeria turcica</name>
    <dbReference type="NCBI Taxonomy" id="671987"/>
    <lineage>
        <taxon>Eukaryota</taxon>
        <taxon>Fungi</taxon>
        <taxon>Dikarya</taxon>
        <taxon>Ascomycota</taxon>
        <taxon>Pezizomycotina</taxon>
        <taxon>Dothideomycetes</taxon>
        <taxon>Pleosporomycetidae</taxon>
        <taxon>Pleosporales</taxon>
        <taxon>Pleosporineae</taxon>
        <taxon>Pleosporaceae</taxon>
        <taxon>Exserohilum</taxon>
    </lineage>
</organism>
<reference evidence="3 4" key="2">
    <citation type="journal article" date="2013" name="PLoS Genet.">
        <title>Comparative genome structure, secondary metabolite, and effector coding capacity across Cochliobolus pathogens.</title>
        <authorList>
            <person name="Condon B.J."/>
            <person name="Leng Y."/>
            <person name="Wu D."/>
            <person name="Bushley K.E."/>
            <person name="Ohm R.A."/>
            <person name="Otillar R."/>
            <person name="Martin J."/>
            <person name="Schackwitz W."/>
            <person name="Grimwood J."/>
            <person name="MohdZainudin N."/>
            <person name="Xue C."/>
            <person name="Wang R."/>
            <person name="Manning V.A."/>
            <person name="Dhillon B."/>
            <person name="Tu Z.J."/>
            <person name="Steffenson B.J."/>
            <person name="Salamov A."/>
            <person name="Sun H."/>
            <person name="Lowry S."/>
            <person name="LaButti K."/>
            <person name="Han J."/>
            <person name="Copeland A."/>
            <person name="Lindquist E."/>
            <person name="Barry K."/>
            <person name="Schmutz J."/>
            <person name="Baker S.E."/>
            <person name="Ciuffetti L.M."/>
            <person name="Grigoriev I.V."/>
            <person name="Zhong S."/>
            <person name="Turgeon B.G."/>
        </authorList>
    </citation>
    <scope>NUCLEOTIDE SEQUENCE [LARGE SCALE GENOMIC DNA]</scope>
    <source>
        <strain evidence="4">28A</strain>
    </source>
</reference>
<gene>
    <name evidence="3" type="ORF">SETTUDRAFT_33837</name>
</gene>
<dbReference type="SUPFAM" id="SSF53067">
    <property type="entry name" value="Actin-like ATPase domain"/>
    <property type="match status" value="2"/>
</dbReference>
<dbReference type="InterPro" id="IPR057512">
    <property type="entry name" value="RTG2_C"/>
</dbReference>
<dbReference type="Pfam" id="PF02541">
    <property type="entry name" value="Ppx-GppA"/>
    <property type="match status" value="1"/>
</dbReference>
<name>R0K1L9_EXST2</name>
<dbReference type="InterPro" id="IPR043129">
    <property type="entry name" value="ATPase_NBD"/>
</dbReference>
<dbReference type="GO" id="GO:0006357">
    <property type="term" value="P:regulation of transcription by RNA polymerase II"/>
    <property type="evidence" value="ECO:0007669"/>
    <property type="project" value="TreeGrafter"/>
</dbReference>
<evidence type="ECO:0000313" key="4">
    <source>
        <dbReference type="Proteomes" id="UP000016935"/>
    </source>
</evidence>
<evidence type="ECO:0000259" key="1">
    <source>
        <dbReference type="Pfam" id="PF02541"/>
    </source>
</evidence>
<dbReference type="InterPro" id="IPR050273">
    <property type="entry name" value="GppA/Ppx_hydrolase"/>
</dbReference>
<proteinExistence type="predicted"/>
<dbReference type="eggNOG" id="ENOG502QRXN">
    <property type="taxonomic scope" value="Eukaryota"/>
</dbReference>
<evidence type="ECO:0008006" key="5">
    <source>
        <dbReference type="Google" id="ProtNLM"/>
    </source>
</evidence>
<dbReference type="PANTHER" id="PTHR30005">
    <property type="entry name" value="EXOPOLYPHOSPHATASE"/>
    <property type="match status" value="1"/>
</dbReference>
<reference evidence="3 4" key="1">
    <citation type="journal article" date="2012" name="PLoS Pathog.">
        <title>Diverse lifestyles and strategies of plant pathogenesis encoded in the genomes of eighteen Dothideomycetes fungi.</title>
        <authorList>
            <person name="Ohm R.A."/>
            <person name="Feau N."/>
            <person name="Henrissat B."/>
            <person name="Schoch C.L."/>
            <person name="Horwitz B.A."/>
            <person name="Barry K.W."/>
            <person name="Condon B.J."/>
            <person name="Copeland A.C."/>
            <person name="Dhillon B."/>
            <person name="Glaser F."/>
            <person name="Hesse C.N."/>
            <person name="Kosti I."/>
            <person name="LaButti K."/>
            <person name="Lindquist E.A."/>
            <person name="Lucas S."/>
            <person name="Salamov A.A."/>
            <person name="Bradshaw R.E."/>
            <person name="Ciuffetti L."/>
            <person name="Hamelin R.C."/>
            <person name="Kema G.H.J."/>
            <person name="Lawrence C."/>
            <person name="Scott J.A."/>
            <person name="Spatafora J.W."/>
            <person name="Turgeon B.G."/>
            <person name="de Wit P.J.G.M."/>
            <person name="Zhong S."/>
            <person name="Goodwin S.B."/>
            <person name="Grigoriev I.V."/>
        </authorList>
    </citation>
    <scope>NUCLEOTIDE SEQUENCE [LARGE SCALE GENOMIC DNA]</scope>
    <source>
        <strain evidence="4">28A</strain>
    </source>
</reference>
<feature type="domain" description="Ppx/GppA phosphatase N-terminal" evidence="1">
    <location>
        <begin position="34"/>
        <end position="340"/>
    </location>
</feature>
<evidence type="ECO:0000259" key="2">
    <source>
        <dbReference type="Pfam" id="PF23566"/>
    </source>
</evidence>
<dbReference type="AlphaFoldDB" id="R0K1L9"/>
<dbReference type="InterPro" id="IPR003695">
    <property type="entry name" value="Ppx_GppA_N"/>
</dbReference>
<dbReference type="Gene3D" id="3.30.420.150">
    <property type="entry name" value="Exopolyphosphatase. Domain 2"/>
    <property type="match status" value="1"/>
</dbReference>
<dbReference type="OrthoDB" id="2014654at2759"/>
<sequence>MVTTNESRHLHGLVDMGSNGIRFSITDLTPETQRTLPTVFLDRAAISLYDAQYQSGKAVPIPDATIRQVIKSLLRFQAACDDFGVPEHQVRIVATEATRKALNSADFRSAIKEATGWEVELLSKEMEGRIGAFGVASSYHKVTGLMMDLGGGSTQINWILSSTHHDRIEMSDRGSASLPYGAAALTKRLQEAGPPDSTTFKTFESEVVGDLKAAVEDIRIPQHVLDRSKSAEGLSLYLSGGGFRGWGFVLMSQHPVQPYPIPIINGFRTTSDVFHDTQAVQAAVQQQDTPEIFRVSARRASQVPAVAFLVQCLSKALPSIKDVYFCQGGVREGVYFAEMNQSCWSDAPIVNATRAYASSSSSELLGLLNEAAVPPPWASHREVFSNSMMRAFVYTMFAHRAQVKDLRGGSALRSTTTGVFSAVHGLSHEERATLAILLCERYGGYNTISPTEQDFYQRMLQLVPAELRWWCMYLGRVAGVLTSVYPAGSVRQSRVQVKVQWATTKKENEKLCIDFKFSQEPDELDEGLHAALQKVEKVGKKKNWVGGHGYKVLVTVNGEAYGSE</sequence>
<dbReference type="RefSeq" id="XP_008028835.1">
    <property type="nucleotide sequence ID" value="XM_008030644.1"/>
</dbReference>
<dbReference type="GeneID" id="19403825"/>
<dbReference type="EMBL" id="KB908833">
    <property type="protein sequence ID" value="EOA83549.1"/>
    <property type="molecule type" value="Genomic_DNA"/>
</dbReference>
<dbReference type="Proteomes" id="UP000016935">
    <property type="component" value="Unassembled WGS sequence"/>
</dbReference>
<dbReference type="HOGENOM" id="CLU_033165_0_0_1"/>
<dbReference type="Pfam" id="PF23566">
    <property type="entry name" value="RTG2_C"/>
    <property type="match status" value="1"/>
</dbReference>
<dbReference type="PANTHER" id="PTHR30005:SF0">
    <property type="entry name" value="RETROGRADE REGULATION PROTEIN 2"/>
    <property type="match status" value="1"/>
</dbReference>
<dbReference type="FunFam" id="3.30.420.40:FF:000191">
    <property type="entry name" value="Retrograde regulation protein 2"/>
    <property type="match status" value="1"/>
</dbReference>